<proteinExistence type="predicted"/>
<comment type="caution">
    <text evidence="1">The sequence shown here is derived from an EMBL/GenBank/DDBJ whole genome shotgun (WGS) entry which is preliminary data.</text>
</comment>
<evidence type="ECO:0000313" key="2">
    <source>
        <dbReference type="Proteomes" id="UP001497527"/>
    </source>
</evidence>
<gene>
    <name evidence="1" type="ORF">T190423A01A_10278</name>
</gene>
<name>A0ABP1EZR5_9FLAO</name>
<keyword evidence="2" id="KW-1185">Reference proteome</keyword>
<protein>
    <submittedName>
        <fullName evidence="1">Uncharacterized protein</fullName>
    </submittedName>
</protein>
<dbReference type="EMBL" id="CAXJIO010000010">
    <property type="protein sequence ID" value="CAL2101715.1"/>
    <property type="molecule type" value="Genomic_DNA"/>
</dbReference>
<dbReference type="RefSeq" id="WP_348715133.1">
    <property type="nucleotide sequence ID" value="NZ_CAXJIO010000010.1"/>
</dbReference>
<reference evidence="1 2" key="1">
    <citation type="submission" date="2024-05" db="EMBL/GenBank/DDBJ databases">
        <authorList>
            <person name="Duchaud E."/>
        </authorList>
    </citation>
    <scope>NUCLEOTIDE SEQUENCE [LARGE SCALE GENOMIC DNA]</scope>
    <source>
        <strain evidence="1">Ena-SAMPLE-TAB-13-05-2024-13:56:06:370-140308</strain>
    </source>
</reference>
<organism evidence="1 2">
    <name type="scientific">Tenacibaculum polynesiense</name>
    <dbReference type="NCBI Taxonomy" id="3137857"/>
    <lineage>
        <taxon>Bacteria</taxon>
        <taxon>Pseudomonadati</taxon>
        <taxon>Bacteroidota</taxon>
        <taxon>Flavobacteriia</taxon>
        <taxon>Flavobacteriales</taxon>
        <taxon>Flavobacteriaceae</taxon>
        <taxon>Tenacibaculum</taxon>
    </lineage>
</organism>
<accession>A0ABP1EZR5</accession>
<evidence type="ECO:0000313" key="1">
    <source>
        <dbReference type="EMBL" id="CAL2101715.1"/>
    </source>
</evidence>
<dbReference type="Proteomes" id="UP001497527">
    <property type="component" value="Unassembled WGS sequence"/>
</dbReference>
<sequence>MHYFKNHKVQDLYNYLVNDFEWKDFTYNEPGVLESFGQYIESLNNEDWDYFENNINLWSSEILHRLASVIVEYDSRKMDFVFQNKIYCLALINCLDEETSDLIDNLIAHLGSGVDLDSDLLNKVLNRLNELLNNYTVVARFGNEEHIKRTIDFVKIKLNLTLDKARKND</sequence>